<feature type="domain" description="TIL" evidence="3">
    <location>
        <begin position="131"/>
        <end position="190"/>
    </location>
</feature>
<dbReference type="EMBL" id="LR824011">
    <property type="protein sequence ID" value="CAH0627370.1"/>
    <property type="molecule type" value="Genomic_DNA"/>
</dbReference>
<dbReference type="GO" id="GO:0030414">
    <property type="term" value="F:peptidase inhibitor activity"/>
    <property type="evidence" value="ECO:0007669"/>
    <property type="project" value="UniProtKB-KW"/>
</dbReference>
<keyword evidence="1" id="KW-0646">Protease inhibitor</keyword>
<evidence type="ECO:0000313" key="4">
    <source>
        <dbReference type="EMBL" id="CAH0627370.1"/>
    </source>
</evidence>
<dbReference type="InterPro" id="IPR002919">
    <property type="entry name" value="TIL_dom"/>
</dbReference>
<dbReference type="Proteomes" id="UP001154114">
    <property type="component" value="Chromosome 8"/>
</dbReference>
<accession>A0A9P0C3P9</accession>
<sequence length="196" mass="22000">MCTVTIKPKLEPNHCQIAPSLQHDKVSERNRGLNSTCSNDIMAVVAERLSRGRNPAEDALSIQTIKCRPDEEVQYLQCPGEKKCKLPGDPNYVCLPWHKQPYYSQCACKDGRYRKKDGSCITKEECESLKCTGAHEKLECHSICDTVCESLDRQNKTHCPSTHGGCLRQCYCEDGYARDGQNNCIPIEQCGTLKQA</sequence>
<dbReference type="InterPro" id="IPR036084">
    <property type="entry name" value="Ser_inhib-like_sf"/>
</dbReference>
<dbReference type="PANTHER" id="PTHR23259:SF70">
    <property type="entry name" value="ACCESSORY GLAND PROTEIN ACP62F-RELATED"/>
    <property type="match status" value="1"/>
</dbReference>
<dbReference type="InterPro" id="IPR051368">
    <property type="entry name" value="SerProtInhib-TIL_Domain"/>
</dbReference>
<dbReference type="OrthoDB" id="6236007at2759"/>
<organism evidence="4 5">
    <name type="scientific">Chrysodeixis includens</name>
    <name type="common">Soybean looper</name>
    <name type="synonym">Pseudoplusia includens</name>
    <dbReference type="NCBI Taxonomy" id="689277"/>
    <lineage>
        <taxon>Eukaryota</taxon>
        <taxon>Metazoa</taxon>
        <taxon>Ecdysozoa</taxon>
        <taxon>Arthropoda</taxon>
        <taxon>Hexapoda</taxon>
        <taxon>Insecta</taxon>
        <taxon>Pterygota</taxon>
        <taxon>Neoptera</taxon>
        <taxon>Endopterygota</taxon>
        <taxon>Lepidoptera</taxon>
        <taxon>Glossata</taxon>
        <taxon>Ditrysia</taxon>
        <taxon>Noctuoidea</taxon>
        <taxon>Noctuidae</taxon>
        <taxon>Plusiinae</taxon>
        <taxon>Chrysodeixis</taxon>
    </lineage>
</organism>
<evidence type="ECO:0000256" key="2">
    <source>
        <dbReference type="ARBA" id="ARBA00023157"/>
    </source>
</evidence>
<dbReference type="SUPFAM" id="SSF57567">
    <property type="entry name" value="Serine protease inhibitors"/>
    <property type="match status" value="2"/>
</dbReference>
<keyword evidence="5" id="KW-1185">Reference proteome</keyword>
<dbReference type="PANTHER" id="PTHR23259">
    <property type="entry name" value="RIDDLE"/>
    <property type="match status" value="1"/>
</dbReference>
<keyword evidence="2" id="KW-1015">Disulfide bond</keyword>
<dbReference type="Pfam" id="PF01826">
    <property type="entry name" value="TIL"/>
    <property type="match status" value="1"/>
</dbReference>
<dbReference type="CDD" id="cd19941">
    <property type="entry name" value="TIL"/>
    <property type="match status" value="1"/>
</dbReference>
<evidence type="ECO:0000313" key="5">
    <source>
        <dbReference type="Proteomes" id="UP001154114"/>
    </source>
</evidence>
<protein>
    <recommendedName>
        <fullName evidence="3">TIL domain-containing protein</fullName>
    </recommendedName>
</protein>
<name>A0A9P0C3P9_CHRIL</name>
<evidence type="ECO:0000259" key="3">
    <source>
        <dbReference type="Pfam" id="PF01826"/>
    </source>
</evidence>
<dbReference type="AlphaFoldDB" id="A0A9P0C3P9"/>
<gene>
    <name evidence="4" type="ORF">CINC_LOCUS12741</name>
</gene>
<evidence type="ECO:0000256" key="1">
    <source>
        <dbReference type="ARBA" id="ARBA00022690"/>
    </source>
</evidence>
<reference evidence="4" key="1">
    <citation type="submission" date="2021-12" db="EMBL/GenBank/DDBJ databases">
        <authorList>
            <person name="King R."/>
        </authorList>
    </citation>
    <scope>NUCLEOTIDE SEQUENCE</scope>
</reference>
<proteinExistence type="predicted"/>
<dbReference type="Gene3D" id="2.10.25.10">
    <property type="entry name" value="Laminin"/>
    <property type="match status" value="2"/>
</dbReference>